<dbReference type="Proteomes" id="UP001250698">
    <property type="component" value="Unassembled WGS sequence"/>
</dbReference>
<evidence type="ECO:0000313" key="2">
    <source>
        <dbReference type="Proteomes" id="UP001250698"/>
    </source>
</evidence>
<organism evidence="1 2">
    <name type="scientific">Hymenobacter endophyticus</name>
    <dbReference type="NCBI Taxonomy" id="3076335"/>
    <lineage>
        <taxon>Bacteria</taxon>
        <taxon>Pseudomonadati</taxon>
        <taxon>Bacteroidota</taxon>
        <taxon>Cytophagia</taxon>
        <taxon>Cytophagales</taxon>
        <taxon>Hymenobacteraceae</taxon>
        <taxon>Hymenobacter</taxon>
    </lineage>
</organism>
<reference evidence="1 2" key="1">
    <citation type="submission" date="2023-10" db="EMBL/GenBank/DDBJ databases">
        <title>Hymenobacter endophyticus sp. nov., an isolate from the leaf tissues of wheat.</title>
        <authorList>
            <person name="Dai Y."/>
        </authorList>
    </citation>
    <scope>NUCLEOTIDE SEQUENCE [LARGE SCALE GENOMIC DNA]</scope>
    <source>
        <strain evidence="1 2">ZK17L-C2</strain>
    </source>
</reference>
<gene>
    <name evidence="1" type="ORF">ROI90_07805</name>
</gene>
<sequence length="154" mass="17379">MVRFILVSTAGFYLAASTNLRAQATPPHSDLSTARYDRSDTLRAVQHLFMQRSKATRGWLQAGVGLTAAAVTEKTVLTASGVRKIDKRYYQSRQQDANGNLMMGTLMTGYGVFRLSRFGPQQYQRVVEAYAQDGSLPRYLTHRLKPKYFRLLPL</sequence>
<comment type="caution">
    <text evidence="1">The sequence shown here is derived from an EMBL/GenBank/DDBJ whole genome shotgun (WGS) entry which is preliminary data.</text>
</comment>
<name>A0ABU3TG03_9BACT</name>
<proteinExistence type="predicted"/>
<evidence type="ECO:0000313" key="1">
    <source>
        <dbReference type="EMBL" id="MDU0370293.1"/>
    </source>
</evidence>
<keyword evidence="2" id="KW-1185">Reference proteome</keyword>
<dbReference type="RefSeq" id="WP_315997771.1">
    <property type="nucleotide sequence ID" value="NZ_JAWDJT010000003.1"/>
</dbReference>
<accession>A0ABU3TG03</accession>
<protein>
    <submittedName>
        <fullName evidence="1">Uncharacterized protein</fullName>
    </submittedName>
</protein>
<dbReference type="EMBL" id="JAWDJT010000003">
    <property type="protein sequence ID" value="MDU0370293.1"/>
    <property type="molecule type" value="Genomic_DNA"/>
</dbReference>